<protein>
    <submittedName>
        <fullName evidence="6">Peroxiredoxin</fullName>
    </submittedName>
</protein>
<evidence type="ECO:0000256" key="1">
    <source>
        <dbReference type="ARBA" id="ARBA00004196"/>
    </source>
</evidence>
<dbReference type="InterPro" id="IPR013766">
    <property type="entry name" value="Thioredoxin_domain"/>
</dbReference>
<dbReference type="PATRIC" id="fig|381306.5.peg.2382"/>
<dbReference type="STRING" id="381306.AN478_05910"/>
<dbReference type="GO" id="GO:0017004">
    <property type="term" value="P:cytochrome complex assembly"/>
    <property type="evidence" value="ECO:0007669"/>
    <property type="project" value="UniProtKB-KW"/>
</dbReference>
<dbReference type="AlphaFoldDB" id="A0A0P9GKN6"/>
<evidence type="ECO:0000259" key="5">
    <source>
        <dbReference type="PROSITE" id="PS51352"/>
    </source>
</evidence>
<reference evidence="7" key="1">
    <citation type="submission" date="2016-10" db="EMBL/GenBank/DDBJ databases">
        <authorList>
            <person name="Varghese N."/>
        </authorList>
    </citation>
    <scope>NUCLEOTIDE SEQUENCE [LARGE SCALE GENOMIC DNA]</scope>
    <source>
        <strain evidence="7">HL 19</strain>
    </source>
</reference>
<name>A0A0P9GKN6_9GAMM</name>
<sequence length="187" mass="21136">MRFRVRLGWAPLMILLLAWAGSATGEAERWIQELNIDKPRTRVAAPDFALPGPEGEMRALERYEGDLILLNFWATWCKPCRDEMPALESLWQEYGDRGLTVIGVNVDRGGPDKVRAMAEKLGISFPVLLDPDGEVRNRYNVTAFPQTYLIGRDGRFLGKALGEREWASRAGHELIRHFLKRSGGAKN</sequence>
<feature type="domain" description="Thioredoxin" evidence="5">
    <location>
        <begin position="39"/>
        <end position="162"/>
    </location>
</feature>
<dbReference type="Pfam" id="PF00578">
    <property type="entry name" value="AhpC-TSA"/>
    <property type="match status" value="1"/>
</dbReference>
<evidence type="ECO:0000256" key="4">
    <source>
        <dbReference type="ARBA" id="ARBA00023284"/>
    </source>
</evidence>
<dbReference type="GO" id="GO:0030313">
    <property type="term" value="C:cell envelope"/>
    <property type="evidence" value="ECO:0007669"/>
    <property type="project" value="UniProtKB-SubCell"/>
</dbReference>
<keyword evidence="7" id="KW-1185">Reference proteome</keyword>
<evidence type="ECO:0000256" key="2">
    <source>
        <dbReference type="ARBA" id="ARBA00022748"/>
    </source>
</evidence>
<dbReference type="PANTHER" id="PTHR42852">
    <property type="entry name" value="THIOL:DISULFIDE INTERCHANGE PROTEIN DSBE"/>
    <property type="match status" value="1"/>
</dbReference>
<organism evidence="6 7">
    <name type="scientific">Thiohalorhabdus denitrificans</name>
    <dbReference type="NCBI Taxonomy" id="381306"/>
    <lineage>
        <taxon>Bacteria</taxon>
        <taxon>Pseudomonadati</taxon>
        <taxon>Pseudomonadota</taxon>
        <taxon>Gammaproteobacteria</taxon>
        <taxon>Thiohalorhabdales</taxon>
        <taxon>Thiohalorhabdaceae</taxon>
        <taxon>Thiohalorhabdus</taxon>
    </lineage>
</organism>
<gene>
    <name evidence="6" type="ORF">SAMN05661077_2195</name>
</gene>
<keyword evidence="2" id="KW-0201">Cytochrome c-type biogenesis</keyword>
<dbReference type="InterPro" id="IPR036249">
    <property type="entry name" value="Thioredoxin-like_sf"/>
</dbReference>
<proteinExistence type="predicted"/>
<dbReference type="GO" id="GO:0016209">
    <property type="term" value="F:antioxidant activity"/>
    <property type="evidence" value="ECO:0007669"/>
    <property type="project" value="InterPro"/>
</dbReference>
<dbReference type="GO" id="GO:0016491">
    <property type="term" value="F:oxidoreductase activity"/>
    <property type="evidence" value="ECO:0007669"/>
    <property type="project" value="InterPro"/>
</dbReference>
<dbReference type="CDD" id="cd02966">
    <property type="entry name" value="TlpA_like_family"/>
    <property type="match status" value="1"/>
</dbReference>
<accession>A0A0P9GKN6</accession>
<dbReference type="Gene3D" id="3.40.30.10">
    <property type="entry name" value="Glutaredoxin"/>
    <property type="match status" value="1"/>
</dbReference>
<dbReference type="OrthoDB" id="9796554at2"/>
<comment type="subcellular location">
    <subcellularLocation>
        <location evidence="1">Cell envelope</location>
    </subcellularLocation>
</comment>
<evidence type="ECO:0000313" key="6">
    <source>
        <dbReference type="EMBL" id="SCY46862.1"/>
    </source>
</evidence>
<dbReference type="SUPFAM" id="SSF52833">
    <property type="entry name" value="Thioredoxin-like"/>
    <property type="match status" value="1"/>
</dbReference>
<dbReference type="InterPro" id="IPR050553">
    <property type="entry name" value="Thioredoxin_ResA/DsbE_sf"/>
</dbReference>
<dbReference type="PROSITE" id="PS51352">
    <property type="entry name" value="THIOREDOXIN_2"/>
    <property type="match status" value="1"/>
</dbReference>
<dbReference type="Proteomes" id="UP000183104">
    <property type="component" value="Unassembled WGS sequence"/>
</dbReference>
<dbReference type="InterPro" id="IPR000866">
    <property type="entry name" value="AhpC/TSA"/>
</dbReference>
<keyword evidence="4" id="KW-0676">Redox-active center</keyword>
<dbReference type="PANTHER" id="PTHR42852:SF6">
    <property type="entry name" value="THIOL:DISULFIDE INTERCHANGE PROTEIN DSBE"/>
    <property type="match status" value="1"/>
</dbReference>
<keyword evidence="3" id="KW-1015">Disulfide bond</keyword>
<evidence type="ECO:0000313" key="7">
    <source>
        <dbReference type="Proteomes" id="UP000183104"/>
    </source>
</evidence>
<dbReference type="EMBL" id="FMUN01000006">
    <property type="protein sequence ID" value="SCY46862.1"/>
    <property type="molecule type" value="Genomic_DNA"/>
</dbReference>
<evidence type="ECO:0000256" key="3">
    <source>
        <dbReference type="ARBA" id="ARBA00023157"/>
    </source>
</evidence>